<gene>
    <name evidence="3" type="ORF">Fcan01_13617</name>
</gene>
<accession>A0A226E0X3</accession>
<dbReference type="GO" id="GO:0003676">
    <property type="term" value="F:nucleic acid binding"/>
    <property type="evidence" value="ECO:0007669"/>
    <property type="project" value="UniProtKB-UniRule"/>
</dbReference>
<evidence type="ECO:0000313" key="3">
    <source>
        <dbReference type="EMBL" id="OXA51405.1"/>
    </source>
</evidence>
<feature type="domain" description="R3H" evidence="2">
    <location>
        <begin position="44"/>
        <end position="108"/>
    </location>
</feature>
<evidence type="ECO:0000256" key="1">
    <source>
        <dbReference type="SAM" id="MobiDB-lite"/>
    </source>
</evidence>
<dbReference type="PANTHER" id="PTHR13498:SF3">
    <property type="entry name" value="SPERM-ASSOCIATED ANTIGEN 7"/>
    <property type="match status" value="1"/>
</dbReference>
<evidence type="ECO:0000313" key="4">
    <source>
        <dbReference type="Proteomes" id="UP000198287"/>
    </source>
</evidence>
<dbReference type="Proteomes" id="UP000198287">
    <property type="component" value="Unassembled WGS sequence"/>
</dbReference>
<dbReference type="PANTHER" id="PTHR13498">
    <property type="entry name" value="SPERM ASSOCIATED ANTIGEN 7"/>
    <property type="match status" value="1"/>
</dbReference>
<keyword evidence="4" id="KW-1185">Reference proteome</keyword>
<dbReference type="Gene3D" id="3.30.1370.50">
    <property type="entry name" value="R3H-like domain"/>
    <property type="match status" value="1"/>
</dbReference>
<proteinExistence type="predicted"/>
<dbReference type="OMA" id="NQSYGFV"/>
<dbReference type="InterPro" id="IPR001374">
    <property type="entry name" value="R3H_dom"/>
</dbReference>
<feature type="compositionally biased region" description="Basic and acidic residues" evidence="1">
    <location>
        <begin position="171"/>
        <end position="184"/>
    </location>
</feature>
<feature type="compositionally biased region" description="Polar residues" evidence="1">
    <location>
        <begin position="187"/>
        <end position="202"/>
    </location>
</feature>
<dbReference type="Pfam" id="PF01424">
    <property type="entry name" value="R3H"/>
    <property type="match status" value="1"/>
</dbReference>
<dbReference type="OrthoDB" id="5979509at2759"/>
<dbReference type="SUPFAM" id="SSF82708">
    <property type="entry name" value="R3H domain"/>
    <property type="match status" value="1"/>
</dbReference>
<protein>
    <submittedName>
        <fullName evidence="3">Sperm-associated antigen 7</fullName>
    </submittedName>
</protein>
<feature type="region of interest" description="Disordered" evidence="1">
    <location>
        <begin position="1"/>
        <end position="40"/>
    </location>
</feature>
<feature type="compositionally biased region" description="Basic and acidic residues" evidence="1">
    <location>
        <begin position="9"/>
        <end position="40"/>
    </location>
</feature>
<feature type="region of interest" description="Disordered" evidence="1">
    <location>
        <begin position="128"/>
        <end position="211"/>
    </location>
</feature>
<reference evidence="3 4" key="1">
    <citation type="submission" date="2015-12" db="EMBL/GenBank/DDBJ databases">
        <title>The genome of Folsomia candida.</title>
        <authorList>
            <person name="Faddeeva A."/>
            <person name="Derks M.F."/>
            <person name="Anvar Y."/>
            <person name="Smit S."/>
            <person name="Van Straalen N."/>
            <person name="Roelofs D."/>
        </authorList>
    </citation>
    <scope>NUCLEOTIDE SEQUENCE [LARGE SCALE GENOMIC DNA]</scope>
    <source>
        <strain evidence="3 4">VU population</strain>
        <tissue evidence="3">Whole body</tissue>
    </source>
</reference>
<organism evidence="3 4">
    <name type="scientific">Folsomia candida</name>
    <name type="common">Springtail</name>
    <dbReference type="NCBI Taxonomy" id="158441"/>
    <lineage>
        <taxon>Eukaryota</taxon>
        <taxon>Metazoa</taxon>
        <taxon>Ecdysozoa</taxon>
        <taxon>Arthropoda</taxon>
        <taxon>Hexapoda</taxon>
        <taxon>Collembola</taxon>
        <taxon>Entomobryomorpha</taxon>
        <taxon>Isotomoidea</taxon>
        <taxon>Isotomidae</taxon>
        <taxon>Proisotominae</taxon>
        <taxon>Folsomia</taxon>
    </lineage>
</organism>
<comment type="caution">
    <text evidence="3">The sequence shown here is derived from an EMBL/GenBank/DDBJ whole genome shotgun (WGS) entry which is preliminary data.</text>
</comment>
<dbReference type="InterPro" id="IPR017330">
    <property type="entry name" value="SPAG7"/>
</dbReference>
<dbReference type="EMBL" id="LNIX01000007">
    <property type="protein sequence ID" value="OXA51405.1"/>
    <property type="molecule type" value="Genomic_DNA"/>
</dbReference>
<dbReference type="InterPro" id="IPR036867">
    <property type="entry name" value="R3H_dom_sf"/>
</dbReference>
<name>A0A226E0X3_FOLCA</name>
<evidence type="ECO:0000259" key="2">
    <source>
        <dbReference type="PROSITE" id="PS51061"/>
    </source>
</evidence>
<sequence length="236" mass="27194">MDILGSIMKKMEGPPAIDEKERKLRQQQKETQQRHQDEKEAYVKKFRSSITERIKIFATDETQLRLVFETMDKLRRAILHDIADTAGLLAHSFGTEDVDRHVIVFKPEGMPSEPELQALRRGEEYNPQWECQTDDHPDEPGTGDDEGKNNCTMTPPPGRGRKRKQQPEYLQKYEKHLGGLEVAKDAAQSTESPNRTYGFVTSENKKDKRTIEETLADIRARKKQKAEEADNNEETL</sequence>
<dbReference type="AlphaFoldDB" id="A0A226E0X3"/>
<dbReference type="PROSITE" id="PS51061">
    <property type="entry name" value="R3H"/>
    <property type="match status" value="1"/>
</dbReference>